<proteinExistence type="predicted"/>
<dbReference type="SUPFAM" id="SSF47413">
    <property type="entry name" value="lambda repressor-like DNA-binding domains"/>
    <property type="match status" value="1"/>
</dbReference>
<evidence type="ECO:0000256" key="1">
    <source>
        <dbReference type="ARBA" id="ARBA00023015"/>
    </source>
</evidence>
<sequence length="49" mass="5603">MQKTVGKQLRTLRLEQGLSQEELSYQAGIHPTYISGIERGRRNPSITNF</sequence>
<dbReference type="PANTHER" id="PTHR46797:SF23">
    <property type="entry name" value="HTH-TYPE TRANSCRIPTIONAL REGULATOR SUTR"/>
    <property type="match status" value="1"/>
</dbReference>
<gene>
    <name evidence="5" type="ORF">DXT76_06675</name>
</gene>
<dbReference type="InterPro" id="IPR001387">
    <property type="entry name" value="Cro/C1-type_HTH"/>
</dbReference>
<dbReference type="Proteomes" id="UP000257032">
    <property type="component" value="Unassembled WGS sequence"/>
</dbReference>
<name>A0A3D8VQN0_9BACI</name>
<dbReference type="Pfam" id="PF01381">
    <property type="entry name" value="HTH_3"/>
    <property type="match status" value="1"/>
</dbReference>
<keyword evidence="2" id="KW-0238">DNA-binding</keyword>
<dbReference type="InterPro" id="IPR050807">
    <property type="entry name" value="TransReg_Diox_bact_type"/>
</dbReference>
<dbReference type="PROSITE" id="PS50943">
    <property type="entry name" value="HTH_CROC1"/>
    <property type="match status" value="1"/>
</dbReference>
<feature type="domain" description="HTH cro/C1-type" evidence="4">
    <location>
        <begin position="9"/>
        <end position="48"/>
    </location>
</feature>
<dbReference type="GO" id="GO:0005829">
    <property type="term" value="C:cytosol"/>
    <property type="evidence" value="ECO:0007669"/>
    <property type="project" value="TreeGrafter"/>
</dbReference>
<evidence type="ECO:0000313" key="5">
    <source>
        <dbReference type="EMBL" id="RDY71682.1"/>
    </source>
</evidence>
<dbReference type="RefSeq" id="WP_115893746.1">
    <property type="nucleotide sequence ID" value="NZ_QTLC01000028.1"/>
</dbReference>
<dbReference type="GO" id="GO:0003700">
    <property type="term" value="F:DNA-binding transcription factor activity"/>
    <property type="evidence" value="ECO:0007669"/>
    <property type="project" value="TreeGrafter"/>
</dbReference>
<evidence type="ECO:0000313" key="6">
    <source>
        <dbReference type="Proteomes" id="UP000257032"/>
    </source>
</evidence>
<evidence type="ECO:0000256" key="2">
    <source>
        <dbReference type="ARBA" id="ARBA00023125"/>
    </source>
</evidence>
<organism evidence="5 6">
    <name type="scientific">Halobacillus trueperi</name>
    <dbReference type="NCBI Taxonomy" id="156205"/>
    <lineage>
        <taxon>Bacteria</taxon>
        <taxon>Bacillati</taxon>
        <taxon>Bacillota</taxon>
        <taxon>Bacilli</taxon>
        <taxon>Bacillales</taxon>
        <taxon>Bacillaceae</taxon>
        <taxon>Halobacillus</taxon>
    </lineage>
</organism>
<reference evidence="5 6" key="1">
    <citation type="submission" date="2018-08" db="EMBL/GenBank/DDBJ databases">
        <title>Genome sequence of strict halophilic Halobacillus trueperi SS1 isolated from Lunsu, a salty water body of North West Himalayas.</title>
        <authorList>
            <person name="Gupta S."/>
            <person name="Sharma P."/>
            <person name="Dev K."/>
            <person name="Baumler D."/>
            <person name="Sourirajan A."/>
        </authorList>
    </citation>
    <scope>NUCLEOTIDE SEQUENCE [LARGE SCALE GENOMIC DNA]</scope>
    <source>
        <strain evidence="5 6">SS1</strain>
    </source>
</reference>
<dbReference type="AlphaFoldDB" id="A0A3D8VQN0"/>
<dbReference type="EMBL" id="QTLC01000028">
    <property type="protein sequence ID" value="RDY71682.1"/>
    <property type="molecule type" value="Genomic_DNA"/>
</dbReference>
<dbReference type="InterPro" id="IPR010982">
    <property type="entry name" value="Lambda_DNA-bd_dom_sf"/>
</dbReference>
<comment type="caution">
    <text evidence="5">The sequence shown here is derived from an EMBL/GenBank/DDBJ whole genome shotgun (WGS) entry which is preliminary data.</text>
</comment>
<keyword evidence="1" id="KW-0805">Transcription regulation</keyword>
<protein>
    <submittedName>
        <fullName evidence="5">XRE family transcriptional regulator</fullName>
    </submittedName>
</protein>
<keyword evidence="3" id="KW-0804">Transcription</keyword>
<dbReference type="SMART" id="SM00530">
    <property type="entry name" value="HTH_XRE"/>
    <property type="match status" value="1"/>
</dbReference>
<evidence type="ECO:0000256" key="3">
    <source>
        <dbReference type="ARBA" id="ARBA00023163"/>
    </source>
</evidence>
<dbReference type="Gene3D" id="1.10.260.40">
    <property type="entry name" value="lambda repressor-like DNA-binding domains"/>
    <property type="match status" value="1"/>
</dbReference>
<dbReference type="CDD" id="cd00093">
    <property type="entry name" value="HTH_XRE"/>
    <property type="match status" value="1"/>
</dbReference>
<dbReference type="PANTHER" id="PTHR46797">
    <property type="entry name" value="HTH-TYPE TRANSCRIPTIONAL REGULATOR"/>
    <property type="match status" value="1"/>
</dbReference>
<accession>A0A3D8VQN0</accession>
<evidence type="ECO:0000259" key="4">
    <source>
        <dbReference type="PROSITE" id="PS50943"/>
    </source>
</evidence>
<dbReference type="GO" id="GO:0003677">
    <property type="term" value="F:DNA binding"/>
    <property type="evidence" value="ECO:0007669"/>
    <property type="project" value="UniProtKB-KW"/>
</dbReference>